<name>A0AAD5P8G4_9FUNG</name>
<keyword evidence="3" id="KW-1185">Reference proteome</keyword>
<dbReference type="InterPro" id="IPR001810">
    <property type="entry name" value="F-box_dom"/>
</dbReference>
<comment type="caution">
    <text evidence="2">The sequence shown here is derived from an EMBL/GenBank/DDBJ whole genome shotgun (WGS) entry which is preliminary data.</text>
</comment>
<proteinExistence type="predicted"/>
<dbReference type="CDD" id="cd09917">
    <property type="entry name" value="F-box_SF"/>
    <property type="match status" value="1"/>
</dbReference>
<dbReference type="EMBL" id="JAIXMP010000040">
    <property type="protein sequence ID" value="KAI9248022.1"/>
    <property type="molecule type" value="Genomic_DNA"/>
</dbReference>
<dbReference type="InterPro" id="IPR036047">
    <property type="entry name" value="F-box-like_dom_sf"/>
</dbReference>
<dbReference type="Pfam" id="PF00646">
    <property type="entry name" value="F-box"/>
    <property type="match status" value="1"/>
</dbReference>
<dbReference type="SUPFAM" id="SSF81383">
    <property type="entry name" value="F-box domain"/>
    <property type="match status" value="1"/>
</dbReference>
<accession>A0AAD5P8G4</accession>
<evidence type="ECO:0000313" key="2">
    <source>
        <dbReference type="EMBL" id="KAI9248022.1"/>
    </source>
</evidence>
<dbReference type="AlphaFoldDB" id="A0AAD5P8G4"/>
<organism evidence="2 3">
    <name type="scientific">Phascolomyces articulosus</name>
    <dbReference type="NCBI Taxonomy" id="60185"/>
    <lineage>
        <taxon>Eukaryota</taxon>
        <taxon>Fungi</taxon>
        <taxon>Fungi incertae sedis</taxon>
        <taxon>Mucoromycota</taxon>
        <taxon>Mucoromycotina</taxon>
        <taxon>Mucoromycetes</taxon>
        <taxon>Mucorales</taxon>
        <taxon>Lichtheimiaceae</taxon>
        <taxon>Phascolomyces</taxon>
    </lineage>
</organism>
<feature type="domain" description="F-box" evidence="1">
    <location>
        <begin position="11"/>
        <end position="48"/>
    </location>
</feature>
<dbReference type="Proteomes" id="UP001209540">
    <property type="component" value="Unassembled WGS sequence"/>
</dbReference>
<sequence>MIYNDVIISNKLSYDVLELVFTFLSLEDHVHSCLVSKQWFYFIMGLPNFSKLCLNEELPSLINSKDKTMELLQYIMSVKSSGGLFVIPGTTPLPSTVTKQQQHDVITKNDCSIAPMATVKLLDMILKRNDFQIDILCFKDWITSDEDFEDEYRIIIQMLRHPQILTYHVETTTVKTSKAWYKWNFGFDWEWSDYEGSKKLLSITIDNNEEMRQQYKESGGWYPIDDSFPRKEPHNIEDFHPINAPIEHFGNMIWFRYFKLSTPTISVPSERRMYPDHSVFGIPSSRLVYLYLDALNQKNPLISARVASDNSPIMRTIVVSPLAELPKKIRYNDINNLTTFITNRDADENIGDLRCFVWTMGNSRPVDRTTFQWHCRVNRCKCFNKHVYRILNRHYQHLELLYLQFDGAHGIAFRSMRFLSLPTTLDATNLRELHLHATSCTLFGHFRSTSIKDKMVYGTADDINQYLVRAISHMPALEIISLENDYVDYDTLLMHDESAHSSIVYMTINDDVLLSLASHCIRLKEVVIWGPHMAITGWGVVEFALMTIANQGSLTLLEVDCLLSDDQVTTLLHSDSLKNLKVLKSKNRPLLYP</sequence>
<reference evidence="2" key="1">
    <citation type="journal article" date="2022" name="IScience">
        <title>Evolution of zygomycete secretomes and the origins of terrestrial fungal ecologies.</title>
        <authorList>
            <person name="Chang Y."/>
            <person name="Wang Y."/>
            <person name="Mondo S."/>
            <person name="Ahrendt S."/>
            <person name="Andreopoulos W."/>
            <person name="Barry K."/>
            <person name="Beard J."/>
            <person name="Benny G.L."/>
            <person name="Blankenship S."/>
            <person name="Bonito G."/>
            <person name="Cuomo C."/>
            <person name="Desiro A."/>
            <person name="Gervers K.A."/>
            <person name="Hundley H."/>
            <person name="Kuo A."/>
            <person name="LaButti K."/>
            <person name="Lang B.F."/>
            <person name="Lipzen A."/>
            <person name="O'Donnell K."/>
            <person name="Pangilinan J."/>
            <person name="Reynolds N."/>
            <person name="Sandor L."/>
            <person name="Smith M.E."/>
            <person name="Tsang A."/>
            <person name="Grigoriev I.V."/>
            <person name="Stajich J.E."/>
            <person name="Spatafora J.W."/>
        </authorList>
    </citation>
    <scope>NUCLEOTIDE SEQUENCE</scope>
    <source>
        <strain evidence="2">RSA 2281</strain>
    </source>
</reference>
<evidence type="ECO:0000313" key="3">
    <source>
        <dbReference type="Proteomes" id="UP001209540"/>
    </source>
</evidence>
<evidence type="ECO:0000259" key="1">
    <source>
        <dbReference type="Pfam" id="PF00646"/>
    </source>
</evidence>
<reference evidence="2" key="2">
    <citation type="submission" date="2023-02" db="EMBL/GenBank/DDBJ databases">
        <authorList>
            <consortium name="DOE Joint Genome Institute"/>
            <person name="Mondo S.J."/>
            <person name="Chang Y."/>
            <person name="Wang Y."/>
            <person name="Ahrendt S."/>
            <person name="Andreopoulos W."/>
            <person name="Barry K."/>
            <person name="Beard J."/>
            <person name="Benny G.L."/>
            <person name="Blankenship S."/>
            <person name="Bonito G."/>
            <person name="Cuomo C."/>
            <person name="Desiro A."/>
            <person name="Gervers K.A."/>
            <person name="Hundley H."/>
            <person name="Kuo A."/>
            <person name="LaButti K."/>
            <person name="Lang B.F."/>
            <person name="Lipzen A."/>
            <person name="O'Donnell K."/>
            <person name="Pangilinan J."/>
            <person name="Reynolds N."/>
            <person name="Sandor L."/>
            <person name="Smith M.W."/>
            <person name="Tsang A."/>
            <person name="Grigoriev I.V."/>
            <person name="Stajich J.E."/>
            <person name="Spatafora J.W."/>
        </authorList>
    </citation>
    <scope>NUCLEOTIDE SEQUENCE</scope>
    <source>
        <strain evidence="2">RSA 2281</strain>
    </source>
</reference>
<gene>
    <name evidence="2" type="ORF">BDA99DRAFT_251701</name>
</gene>
<protein>
    <recommendedName>
        <fullName evidence="1">F-box domain-containing protein</fullName>
    </recommendedName>
</protein>